<dbReference type="GO" id="GO:0007018">
    <property type="term" value="P:microtubule-based movement"/>
    <property type="evidence" value="ECO:0007669"/>
    <property type="project" value="InterPro"/>
</dbReference>
<dbReference type="InterPro" id="IPR019821">
    <property type="entry name" value="Kinesin_motor_CS"/>
</dbReference>
<comment type="similarity">
    <text evidence="4 5">Belongs to the TRAFAC class myosin-kinesin ATPase superfamily. Kinesin family.</text>
</comment>
<keyword evidence="3 4" id="KW-0505">Motor protein</keyword>
<dbReference type="PANTHER" id="PTHR47968:SF67">
    <property type="entry name" value="KINESIN MOTOR DOMAIN-CONTAINING PROTEIN"/>
    <property type="match status" value="1"/>
</dbReference>
<keyword evidence="5" id="KW-0493">Microtubule</keyword>
<dbReference type="InterPro" id="IPR001752">
    <property type="entry name" value="Kinesin_motor_dom"/>
</dbReference>
<feature type="compositionally biased region" description="Basic and acidic residues" evidence="6">
    <location>
        <begin position="1"/>
        <end position="12"/>
    </location>
</feature>
<feature type="compositionally biased region" description="Low complexity" evidence="6">
    <location>
        <begin position="467"/>
        <end position="478"/>
    </location>
</feature>
<keyword evidence="9" id="KW-1185">Reference proteome</keyword>
<dbReference type="GO" id="GO:0005524">
    <property type="term" value="F:ATP binding"/>
    <property type="evidence" value="ECO:0007669"/>
    <property type="project" value="UniProtKB-UniRule"/>
</dbReference>
<dbReference type="Pfam" id="PF23735">
    <property type="entry name" value="KIF9"/>
    <property type="match status" value="1"/>
</dbReference>
<feature type="region of interest" description="Disordered" evidence="6">
    <location>
        <begin position="1"/>
        <end position="20"/>
    </location>
</feature>
<sequence length="708" mass="77419">MRDDDLDGREAADESSEAEAGRKRNISIHLRVRPSAEALQAVFVDEDLRTVRISVLKNADQGYINNQKELFTFTFDGVFTPAAQQDQVFDCLAKDLLLGALEGVNATVFAYGQTGSGKTFTVTGGPERYADRGLIPRSIAFLFHSIAQRRTSLHKVCISFLEIYNEAGYDLLAPALAAQVVEDLPRVHIMEDDGGQLHMRNLSLHPVASEEEALNLLFLGETNRTISDTPMNAASSRSHCIFTLHIESRQVGQEVIKRAKVHLVDLAGSERVSKTRVVGTVLTEAKHINLSLHFLEQVIISLQERDGAQGRAHIPFRNSMLTTALRDSLGGNCRTVMVANVAATSDQAEETISTCRFAQRVAMISNTVMANEEVDPAVLIRLLKQEVADLREELRILKASPGVEEGGSAAQHYGDLHAAMAAYLSDPSPEAEFKAGSSMRLIRAAMAVMKTMINKQAPAGLSEAVNSSTPTGSPTEPGTMKRQLAELQCQVQQRDTEISALLGMLRTHGKVVPQESGQPASAVPLTEQASMTATVSVGHLTDQALTPHSAVIGALQHGSLADEAQLPPRNTLADRGSSLRYWEEHCFDGSGLQENRRLLRQHYHEAKHLGNQLDGGKESITHLRVQLQDMMTRQDGDGFLADGETDSMEFIKESIQKEAAHHSAALERLRELKPAIEHLQLLIEGSQRAKTAAFDVWHALALKISLQA</sequence>
<dbReference type="SUPFAM" id="SSF52540">
    <property type="entry name" value="P-loop containing nucleoside triphosphate hydrolases"/>
    <property type="match status" value="1"/>
</dbReference>
<dbReference type="GO" id="GO:0003777">
    <property type="term" value="F:microtubule motor activity"/>
    <property type="evidence" value="ECO:0007669"/>
    <property type="project" value="InterPro"/>
</dbReference>
<feature type="domain" description="Kinesin motor" evidence="7">
    <location>
        <begin position="25"/>
        <end position="364"/>
    </location>
</feature>
<comment type="caution">
    <text evidence="8">The sequence shown here is derived from an EMBL/GenBank/DDBJ whole genome shotgun (WGS) entry which is preliminary data.</text>
</comment>
<keyword evidence="1 4" id="KW-0547">Nucleotide-binding</keyword>
<protein>
    <recommendedName>
        <fullName evidence="5">Kinesin-like protein</fullName>
    </recommendedName>
</protein>
<dbReference type="PROSITE" id="PS50067">
    <property type="entry name" value="KINESIN_MOTOR_2"/>
    <property type="match status" value="1"/>
</dbReference>
<evidence type="ECO:0000256" key="1">
    <source>
        <dbReference type="ARBA" id="ARBA00022741"/>
    </source>
</evidence>
<dbReference type="InterPro" id="IPR036961">
    <property type="entry name" value="Kinesin_motor_dom_sf"/>
</dbReference>
<feature type="region of interest" description="Disordered" evidence="6">
    <location>
        <begin position="460"/>
        <end position="479"/>
    </location>
</feature>
<evidence type="ECO:0000256" key="3">
    <source>
        <dbReference type="ARBA" id="ARBA00023175"/>
    </source>
</evidence>
<gene>
    <name evidence="8" type="ORF">CVIRNUC_007296</name>
</gene>
<feature type="binding site" evidence="4">
    <location>
        <begin position="112"/>
        <end position="119"/>
    </location>
    <ligand>
        <name>ATP</name>
        <dbReference type="ChEBI" id="CHEBI:30616"/>
    </ligand>
</feature>
<dbReference type="PRINTS" id="PR00380">
    <property type="entry name" value="KINESINHEAVY"/>
</dbReference>
<dbReference type="SMART" id="SM00129">
    <property type="entry name" value="KISc"/>
    <property type="match status" value="1"/>
</dbReference>
<evidence type="ECO:0000256" key="2">
    <source>
        <dbReference type="ARBA" id="ARBA00022840"/>
    </source>
</evidence>
<evidence type="ECO:0000256" key="4">
    <source>
        <dbReference type="PROSITE-ProRule" id="PRU00283"/>
    </source>
</evidence>
<accession>A0AAV1IDX6</accession>
<name>A0AAV1IDX6_9CHLO</name>
<dbReference type="InterPro" id="IPR027640">
    <property type="entry name" value="Kinesin-like_fam"/>
</dbReference>
<dbReference type="Gene3D" id="3.40.850.10">
    <property type="entry name" value="Kinesin motor domain"/>
    <property type="match status" value="1"/>
</dbReference>
<dbReference type="InterPro" id="IPR056524">
    <property type="entry name" value="KIF6/9_C"/>
</dbReference>
<dbReference type="PANTHER" id="PTHR47968">
    <property type="entry name" value="CENTROMERE PROTEIN E"/>
    <property type="match status" value="1"/>
</dbReference>
<evidence type="ECO:0000313" key="9">
    <source>
        <dbReference type="Proteomes" id="UP001314263"/>
    </source>
</evidence>
<reference evidence="8 9" key="1">
    <citation type="submission" date="2023-10" db="EMBL/GenBank/DDBJ databases">
        <authorList>
            <person name="Maclean D."/>
            <person name="Macfadyen A."/>
        </authorList>
    </citation>
    <scope>NUCLEOTIDE SEQUENCE [LARGE SCALE GENOMIC DNA]</scope>
</reference>
<dbReference type="Pfam" id="PF00225">
    <property type="entry name" value="Kinesin"/>
    <property type="match status" value="1"/>
</dbReference>
<dbReference type="Proteomes" id="UP001314263">
    <property type="component" value="Unassembled WGS sequence"/>
</dbReference>
<keyword evidence="2 4" id="KW-0067">ATP-binding</keyword>
<dbReference type="InterPro" id="IPR027417">
    <property type="entry name" value="P-loop_NTPase"/>
</dbReference>
<proteinExistence type="inferred from homology"/>
<evidence type="ECO:0000313" key="8">
    <source>
        <dbReference type="EMBL" id="CAK0784093.1"/>
    </source>
</evidence>
<dbReference type="AlphaFoldDB" id="A0AAV1IDX6"/>
<evidence type="ECO:0000259" key="7">
    <source>
        <dbReference type="PROSITE" id="PS50067"/>
    </source>
</evidence>
<dbReference type="EMBL" id="CAUYUE010000010">
    <property type="protein sequence ID" value="CAK0784093.1"/>
    <property type="molecule type" value="Genomic_DNA"/>
</dbReference>
<dbReference type="GO" id="GO:0005874">
    <property type="term" value="C:microtubule"/>
    <property type="evidence" value="ECO:0007669"/>
    <property type="project" value="UniProtKB-KW"/>
</dbReference>
<dbReference type="PROSITE" id="PS00411">
    <property type="entry name" value="KINESIN_MOTOR_1"/>
    <property type="match status" value="1"/>
</dbReference>
<evidence type="ECO:0000256" key="5">
    <source>
        <dbReference type="RuleBase" id="RU000394"/>
    </source>
</evidence>
<evidence type="ECO:0000256" key="6">
    <source>
        <dbReference type="SAM" id="MobiDB-lite"/>
    </source>
</evidence>
<organism evidence="8 9">
    <name type="scientific">Coccomyxa viridis</name>
    <dbReference type="NCBI Taxonomy" id="1274662"/>
    <lineage>
        <taxon>Eukaryota</taxon>
        <taxon>Viridiplantae</taxon>
        <taxon>Chlorophyta</taxon>
        <taxon>core chlorophytes</taxon>
        <taxon>Trebouxiophyceae</taxon>
        <taxon>Trebouxiophyceae incertae sedis</taxon>
        <taxon>Coccomyxaceae</taxon>
        <taxon>Coccomyxa</taxon>
    </lineage>
</organism>
<dbReference type="GO" id="GO:0008017">
    <property type="term" value="F:microtubule binding"/>
    <property type="evidence" value="ECO:0007669"/>
    <property type="project" value="InterPro"/>
</dbReference>